<comment type="caution">
    <text evidence="3">The sequence shown here is derived from an EMBL/GenBank/DDBJ whole genome shotgun (WGS) entry which is preliminary data.</text>
</comment>
<organism evidence="3 4">
    <name type="scientific">Mucuna pruriens</name>
    <name type="common">Velvet bean</name>
    <name type="synonym">Dolichos pruriens</name>
    <dbReference type="NCBI Taxonomy" id="157652"/>
    <lineage>
        <taxon>Eukaryota</taxon>
        <taxon>Viridiplantae</taxon>
        <taxon>Streptophyta</taxon>
        <taxon>Embryophyta</taxon>
        <taxon>Tracheophyta</taxon>
        <taxon>Spermatophyta</taxon>
        <taxon>Magnoliopsida</taxon>
        <taxon>eudicotyledons</taxon>
        <taxon>Gunneridae</taxon>
        <taxon>Pentapetalae</taxon>
        <taxon>rosids</taxon>
        <taxon>fabids</taxon>
        <taxon>Fabales</taxon>
        <taxon>Fabaceae</taxon>
        <taxon>Papilionoideae</taxon>
        <taxon>50 kb inversion clade</taxon>
        <taxon>NPAAA clade</taxon>
        <taxon>indigoferoid/millettioid clade</taxon>
        <taxon>Phaseoleae</taxon>
        <taxon>Mucuna</taxon>
    </lineage>
</organism>
<dbReference type="AlphaFoldDB" id="A0A371H894"/>
<feature type="domain" description="Retrovirus-related Pol polyprotein from transposon TNT 1-94-like beta-barrel" evidence="2">
    <location>
        <begin position="31"/>
        <end position="109"/>
    </location>
</feature>
<protein>
    <recommendedName>
        <fullName evidence="2">Retrovirus-related Pol polyprotein from transposon TNT 1-94-like beta-barrel domain-containing protein</fullName>
    </recommendedName>
</protein>
<evidence type="ECO:0000259" key="2">
    <source>
        <dbReference type="Pfam" id="PF22936"/>
    </source>
</evidence>
<dbReference type="InterPro" id="IPR054722">
    <property type="entry name" value="PolX-like_BBD"/>
</dbReference>
<keyword evidence="1" id="KW-0732">Signal</keyword>
<reference evidence="3" key="1">
    <citation type="submission" date="2018-05" db="EMBL/GenBank/DDBJ databases">
        <title>Draft genome of Mucuna pruriens seed.</title>
        <authorList>
            <person name="Nnadi N.E."/>
            <person name="Vos R."/>
            <person name="Hasami M.H."/>
            <person name="Devisetty U.K."/>
            <person name="Aguiy J.C."/>
        </authorList>
    </citation>
    <scope>NUCLEOTIDE SEQUENCE [LARGE SCALE GENOMIC DNA]</scope>
    <source>
        <strain evidence="3">JCA_2017</strain>
    </source>
</reference>
<evidence type="ECO:0000313" key="4">
    <source>
        <dbReference type="Proteomes" id="UP000257109"/>
    </source>
</evidence>
<sequence>MKSMPKLWSKMKKIIFLLQHVFLQGGNSECWLIDSGCTNHMTYDKSQFKDLKSTNVSKVKIGNGGHIFVEGKGTIAISTSLGTKIILYVLYVPKIDQNLLSVGQLIETKFKVYCEHQHCLIYNIVGREFLKVKIRDKNFSFNLTQKEQATYYTQVSPTELWHKRLGHCHLERMLNMKKKDMSKVYQYFQIICQIVMLVNLLIHTDVARPQRTPSLQDQQWDWKNSQKIIESFHNIRDSYPKEQTKELLHNELKDKPPIKSKRLLSNIYQKCNVAIC</sequence>
<feature type="signal peptide" evidence="1">
    <location>
        <begin position="1"/>
        <end position="28"/>
    </location>
</feature>
<gene>
    <name evidence="3" type="ORF">CR513_18002</name>
</gene>
<feature type="non-terminal residue" evidence="3">
    <location>
        <position position="1"/>
    </location>
</feature>
<name>A0A371H894_MUCPR</name>
<proteinExistence type="predicted"/>
<feature type="chain" id="PRO_5016587998" description="Retrovirus-related Pol polyprotein from transposon TNT 1-94-like beta-barrel domain-containing protein" evidence="1">
    <location>
        <begin position="29"/>
        <end position="276"/>
    </location>
</feature>
<dbReference type="Pfam" id="PF22936">
    <property type="entry name" value="Pol_BBD"/>
    <property type="match status" value="1"/>
</dbReference>
<keyword evidence="4" id="KW-1185">Reference proteome</keyword>
<dbReference type="OrthoDB" id="2015125at2759"/>
<dbReference type="Proteomes" id="UP000257109">
    <property type="component" value="Unassembled WGS sequence"/>
</dbReference>
<evidence type="ECO:0000313" key="3">
    <source>
        <dbReference type="EMBL" id="RDX99014.1"/>
    </source>
</evidence>
<evidence type="ECO:0000256" key="1">
    <source>
        <dbReference type="SAM" id="SignalP"/>
    </source>
</evidence>
<dbReference type="EMBL" id="QJKJ01003323">
    <property type="protein sequence ID" value="RDX99014.1"/>
    <property type="molecule type" value="Genomic_DNA"/>
</dbReference>
<accession>A0A371H894</accession>